<evidence type="ECO:0000256" key="12">
    <source>
        <dbReference type="SAM" id="MobiDB-lite"/>
    </source>
</evidence>
<reference evidence="14 15" key="1">
    <citation type="submission" date="2024-02" db="EMBL/GenBank/DDBJ databases">
        <title>De novo assembly and annotation of 12 fungi associated with fruit tree decline syndrome in Ontario, Canada.</title>
        <authorList>
            <person name="Sulman M."/>
            <person name="Ellouze W."/>
            <person name="Ilyukhin E."/>
        </authorList>
    </citation>
    <scope>NUCLEOTIDE SEQUENCE [LARGE SCALE GENOMIC DNA]</scope>
    <source>
        <strain evidence="14 15">M97-236</strain>
    </source>
</reference>
<name>A0ABR3RD43_9PLEO</name>
<dbReference type="Pfam" id="PF03211">
    <property type="entry name" value="Pectate_lyase"/>
    <property type="match status" value="1"/>
</dbReference>
<keyword evidence="7 13" id="KW-0732">Signal</keyword>
<feature type="compositionally biased region" description="Acidic residues" evidence="12">
    <location>
        <begin position="129"/>
        <end position="196"/>
    </location>
</feature>
<comment type="caution">
    <text evidence="14">The sequence shown here is derived from an EMBL/GenBank/DDBJ whole genome shotgun (WGS) entry which is preliminary data.</text>
</comment>
<evidence type="ECO:0000256" key="8">
    <source>
        <dbReference type="ARBA" id="ARBA00022837"/>
    </source>
</evidence>
<evidence type="ECO:0000256" key="7">
    <source>
        <dbReference type="ARBA" id="ARBA00022729"/>
    </source>
</evidence>
<comment type="function">
    <text evidence="10">Pectinolytic enzyme consist of four classes of enzymes: pectin lyase, polygalacturonase, pectin methylesterase and rhamnogalacturonase. Among pectinolytic enzymes, pectin lyase is the most important in depolymerization of pectin, since it cleaves internal glycosidic bonds of highly methylated pectins. Favors pectate, the anion, over pectin, the methyl ester.</text>
</comment>
<feature type="region of interest" description="Disordered" evidence="12">
    <location>
        <begin position="21"/>
        <end position="247"/>
    </location>
</feature>
<dbReference type="InterPro" id="IPR012334">
    <property type="entry name" value="Pectin_lyas_fold"/>
</dbReference>
<dbReference type="PANTHER" id="PTHR33407">
    <property type="entry name" value="PECTATE LYASE F-RELATED"/>
    <property type="match status" value="1"/>
</dbReference>
<evidence type="ECO:0000313" key="15">
    <source>
        <dbReference type="Proteomes" id="UP001521222"/>
    </source>
</evidence>
<evidence type="ECO:0000256" key="9">
    <source>
        <dbReference type="ARBA" id="ARBA00023239"/>
    </source>
</evidence>
<evidence type="ECO:0000256" key="10">
    <source>
        <dbReference type="ARBA" id="ARBA00025679"/>
    </source>
</evidence>
<comment type="similarity">
    <text evidence="4">Belongs to the polysaccharide lyase 3 family.</text>
</comment>
<evidence type="ECO:0000256" key="13">
    <source>
        <dbReference type="SAM" id="SignalP"/>
    </source>
</evidence>
<organism evidence="14 15">
    <name type="scientific">Nothophoma quercina</name>
    <dbReference type="NCBI Taxonomy" id="749835"/>
    <lineage>
        <taxon>Eukaryota</taxon>
        <taxon>Fungi</taxon>
        <taxon>Dikarya</taxon>
        <taxon>Ascomycota</taxon>
        <taxon>Pezizomycotina</taxon>
        <taxon>Dothideomycetes</taxon>
        <taxon>Pleosporomycetidae</taxon>
        <taxon>Pleosporales</taxon>
        <taxon>Pleosporineae</taxon>
        <taxon>Didymellaceae</taxon>
        <taxon>Nothophoma</taxon>
    </lineage>
</organism>
<evidence type="ECO:0000313" key="14">
    <source>
        <dbReference type="EMBL" id="KAL1602143.1"/>
    </source>
</evidence>
<evidence type="ECO:0000256" key="2">
    <source>
        <dbReference type="ARBA" id="ARBA00001913"/>
    </source>
</evidence>
<evidence type="ECO:0000256" key="11">
    <source>
        <dbReference type="ARBA" id="ARBA00039895"/>
    </source>
</evidence>
<evidence type="ECO:0000256" key="1">
    <source>
        <dbReference type="ARBA" id="ARBA00000695"/>
    </source>
</evidence>
<dbReference type="Proteomes" id="UP001521222">
    <property type="component" value="Unassembled WGS sequence"/>
</dbReference>
<sequence length="453" mass="44762">MRFSLATIATAALIFSASAAPHRGHGRGRNSTDTDGQGGKGAGRGRFSDGTYPSGAFGSRGTAAPTGFPGFSGKPSGPALTAVPTALPTGGADLSTVSFELPSSAANYFGTKRAESDDEESSESSDSSDSSEDTQDEEESSSDEEETSSGDESTSDDSSSGDEETSSGSGEEETGDEESSTGGDEESSSGSGEEESSSGSGGSSSGGSSSGGSSGGSSNSTAPSTPSSGASTASGTFPSAAGESTLSAPMEVTDFDGGLVRFGRGVSCSSGEGGDSDAVFIVADGGSLSNVIIGADQIEGVHCLGACTITNVWWEAVCEDALSFKGNGDGTVSGGGAKAAKDKVVQHNGVGTISISGFYVEDFGKLYRSCGNCKTQGERHVKIDGVTASGGSAGLVGINSNFGDTATITNSCITATEVICQEFEGTSPGNEPQEISAGPSSACIYTDADINVC</sequence>
<evidence type="ECO:0000256" key="6">
    <source>
        <dbReference type="ARBA" id="ARBA00022525"/>
    </source>
</evidence>
<feature type="compositionally biased region" description="Low complexity" evidence="12">
    <location>
        <begin position="65"/>
        <end position="78"/>
    </location>
</feature>
<keyword evidence="6" id="KW-0964">Secreted</keyword>
<dbReference type="Gene3D" id="2.160.20.10">
    <property type="entry name" value="Single-stranded right-handed beta-helix, Pectin lyase-like"/>
    <property type="match status" value="1"/>
</dbReference>
<dbReference type="SUPFAM" id="SSF51126">
    <property type="entry name" value="Pectin lyase-like"/>
    <property type="match status" value="1"/>
</dbReference>
<accession>A0ABR3RD43</accession>
<dbReference type="InterPro" id="IPR004898">
    <property type="entry name" value="Pectate_lyase_PlyH/PlyE-like"/>
</dbReference>
<feature type="compositionally biased region" description="Low complexity" evidence="12">
    <location>
        <begin position="216"/>
        <end position="236"/>
    </location>
</feature>
<feature type="signal peptide" evidence="13">
    <location>
        <begin position="1"/>
        <end position="19"/>
    </location>
</feature>
<keyword evidence="9" id="KW-0456">Lyase</keyword>
<evidence type="ECO:0000256" key="4">
    <source>
        <dbReference type="ARBA" id="ARBA00006463"/>
    </source>
</evidence>
<evidence type="ECO:0000256" key="5">
    <source>
        <dbReference type="ARBA" id="ARBA00012272"/>
    </source>
</evidence>
<comment type="catalytic activity">
    <reaction evidence="1">
        <text>Eliminative cleavage of (1-&gt;4)-alpha-D-galacturonan to give oligosaccharides with 4-deoxy-alpha-D-galact-4-enuronosyl groups at their non-reducing ends.</text>
        <dbReference type="EC" id="4.2.2.2"/>
    </reaction>
</comment>
<dbReference type="EC" id="4.2.2.2" evidence="5"/>
<keyword evidence="8" id="KW-0106">Calcium</keyword>
<proteinExistence type="inferred from homology"/>
<comment type="cofactor">
    <cofactor evidence="2">
        <name>Ca(2+)</name>
        <dbReference type="ChEBI" id="CHEBI:29108"/>
    </cofactor>
</comment>
<gene>
    <name evidence="14" type="ORF">SLS59_004828</name>
</gene>
<comment type="subcellular location">
    <subcellularLocation>
        <location evidence="3">Secreted</location>
    </subcellularLocation>
</comment>
<keyword evidence="15" id="KW-1185">Reference proteome</keyword>
<dbReference type="PANTHER" id="PTHR33407:SF9">
    <property type="entry name" value="PECTATE LYASE F-RELATED"/>
    <property type="match status" value="1"/>
</dbReference>
<feature type="compositionally biased region" description="Gly residues" evidence="12">
    <location>
        <begin position="199"/>
        <end position="215"/>
    </location>
</feature>
<dbReference type="InterPro" id="IPR011050">
    <property type="entry name" value="Pectin_lyase_fold/virulence"/>
</dbReference>
<protein>
    <recommendedName>
        <fullName evidence="11">Probable pectate lyase F</fullName>
        <ecNumber evidence="5">4.2.2.2</ecNumber>
    </recommendedName>
</protein>
<evidence type="ECO:0000256" key="3">
    <source>
        <dbReference type="ARBA" id="ARBA00004613"/>
    </source>
</evidence>
<feature type="chain" id="PRO_5046189647" description="Probable pectate lyase F" evidence="13">
    <location>
        <begin position="20"/>
        <end position="453"/>
    </location>
</feature>
<dbReference type="EMBL" id="JAKIXB020000014">
    <property type="protein sequence ID" value="KAL1602143.1"/>
    <property type="molecule type" value="Genomic_DNA"/>
</dbReference>